<keyword evidence="1" id="KW-0812">Transmembrane</keyword>
<reference evidence="3" key="1">
    <citation type="submission" date="2023-06" db="EMBL/GenBank/DDBJ databases">
        <title>Genome-scale phylogeny and comparative genomics of the fungal order Sordariales.</title>
        <authorList>
            <consortium name="Lawrence Berkeley National Laboratory"/>
            <person name="Hensen N."/>
            <person name="Bonometti L."/>
            <person name="Westerberg I."/>
            <person name="Brannstrom I.O."/>
            <person name="Guillou S."/>
            <person name="Cros-Aarteil S."/>
            <person name="Calhoun S."/>
            <person name="Haridas S."/>
            <person name="Kuo A."/>
            <person name="Mondo S."/>
            <person name="Pangilinan J."/>
            <person name="Riley R."/>
            <person name="Labutti K."/>
            <person name="Andreopoulos B."/>
            <person name="Lipzen A."/>
            <person name="Chen C."/>
            <person name="Yanf M."/>
            <person name="Daum C."/>
            <person name="Ng V."/>
            <person name="Clum A."/>
            <person name="Steindorff A."/>
            <person name="Ohm R."/>
            <person name="Martin F."/>
            <person name="Silar P."/>
            <person name="Natvig D."/>
            <person name="Lalanne C."/>
            <person name="Gautier V."/>
            <person name="Ament-Velasquez S.L."/>
            <person name="Kruys A."/>
            <person name="Hutchinson M.I."/>
            <person name="Powell A.J."/>
            <person name="Barry K."/>
            <person name="Miller A.N."/>
            <person name="Grigoriev I.V."/>
            <person name="Debuchy R."/>
            <person name="Gladieux P."/>
            <person name="Thoren M.H."/>
            <person name="Johannesson H."/>
        </authorList>
    </citation>
    <scope>NUCLEOTIDE SEQUENCE</scope>
    <source>
        <strain evidence="3">8032-3</strain>
    </source>
</reference>
<keyword evidence="4" id="KW-1185">Reference proteome</keyword>
<dbReference type="AlphaFoldDB" id="A0AAJ0FGD4"/>
<dbReference type="EMBL" id="MU839008">
    <property type="protein sequence ID" value="KAK1767501.1"/>
    <property type="molecule type" value="Genomic_DNA"/>
</dbReference>
<gene>
    <name evidence="3" type="ORF">QBC33DRAFT_538520</name>
</gene>
<protein>
    <recommendedName>
        <fullName evidence="2">AB hydrolase-1 domain-containing protein</fullName>
    </recommendedName>
</protein>
<dbReference type="RefSeq" id="XP_060283714.1">
    <property type="nucleotide sequence ID" value="XM_060427893.1"/>
</dbReference>
<feature type="transmembrane region" description="Helical" evidence="1">
    <location>
        <begin position="109"/>
        <end position="130"/>
    </location>
</feature>
<evidence type="ECO:0000313" key="4">
    <source>
        <dbReference type="Proteomes" id="UP001244011"/>
    </source>
</evidence>
<feature type="domain" description="AB hydrolase-1" evidence="2">
    <location>
        <begin position="315"/>
        <end position="416"/>
    </location>
</feature>
<dbReference type="SUPFAM" id="SSF53474">
    <property type="entry name" value="alpha/beta-Hydrolases"/>
    <property type="match status" value="1"/>
</dbReference>
<name>A0AAJ0FGD4_9PEZI</name>
<dbReference type="InterPro" id="IPR029058">
    <property type="entry name" value="AB_hydrolase_fold"/>
</dbReference>
<evidence type="ECO:0000313" key="3">
    <source>
        <dbReference type="EMBL" id="KAK1767501.1"/>
    </source>
</evidence>
<proteinExistence type="predicted"/>
<accession>A0AAJ0FGD4</accession>
<evidence type="ECO:0000256" key="1">
    <source>
        <dbReference type="SAM" id="Phobius"/>
    </source>
</evidence>
<dbReference type="InterPro" id="IPR000073">
    <property type="entry name" value="AB_hydrolase_1"/>
</dbReference>
<dbReference type="GeneID" id="85311080"/>
<organism evidence="3 4">
    <name type="scientific">Phialemonium atrogriseum</name>
    <dbReference type="NCBI Taxonomy" id="1093897"/>
    <lineage>
        <taxon>Eukaryota</taxon>
        <taxon>Fungi</taxon>
        <taxon>Dikarya</taxon>
        <taxon>Ascomycota</taxon>
        <taxon>Pezizomycotina</taxon>
        <taxon>Sordariomycetes</taxon>
        <taxon>Sordariomycetidae</taxon>
        <taxon>Cephalothecales</taxon>
        <taxon>Cephalothecaceae</taxon>
        <taxon>Phialemonium</taxon>
    </lineage>
</organism>
<comment type="caution">
    <text evidence="3">The sequence shown here is derived from an EMBL/GenBank/DDBJ whole genome shotgun (WGS) entry which is preliminary data.</text>
</comment>
<keyword evidence="1" id="KW-1133">Transmembrane helix</keyword>
<sequence>MLMKTQFAPQKASAGSRRTFESPSEVRVLPRNPSCLLPLGIFLRLFAGRDPSRHYQHCRPTRYPSAFTMIGTSIWDYVFIQTCIFFLHLFAPFSILYSLSSWLLHPPFYIPRILQVFLALETLFYFAVYLPRRHYLQRPAKHPTISPEDRRILFRRCHDNIPDPQAYLEKWFLGAPAAEIRRENVKDFLRWAFFNTGEPDPAYDDELEEYVGRIDELLGRKLEPGRGNARCLRLTIDKVDMLHRSLMWYFCVFVVDTFASVCLRYYSFDFYRTPLLRLPTVFPLRPIALFTTHRSPAKTLTYWHRPHTSKTRLPVLFIHGIGIGLYPYIQFLAELNAAGKRDGSDGELGIIAVEIMPVSFRITDQAMQKEEMCEEIRRIVDAHGWEKFVLVSHSYGSVIATHLLHTPQIAEKIGPILSVDPVSFLLHLPDVAFNFICRKPTRANEHLLSYFASKDMGVSHTLSRRFFWAENIMWKEDIQGHRVTVTLAERDLIVDTEAVGAYLAGGDDWIQEKGNWKDRAWKGDGLDVLWFPGLDHAQVFDNKKTRRMLVDVVRKYSVSG</sequence>
<evidence type="ECO:0000259" key="2">
    <source>
        <dbReference type="Pfam" id="PF00561"/>
    </source>
</evidence>
<dbReference type="Proteomes" id="UP001244011">
    <property type="component" value="Unassembled WGS sequence"/>
</dbReference>
<dbReference type="PANTHER" id="PTHR37471">
    <property type="entry name" value="UNNAMED PRODUCT"/>
    <property type="match status" value="1"/>
</dbReference>
<dbReference type="Pfam" id="PF00561">
    <property type="entry name" value="Abhydrolase_1"/>
    <property type="match status" value="1"/>
</dbReference>
<dbReference type="Gene3D" id="3.40.50.1820">
    <property type="entry name" value="alpha/beta hydrolase"/>
    <property type="match status" value="1"/>
</dbReference>
<keyword evidence="1" id="KW-0472">Membrane</keyword>
<feature type="transmembrane region" description="Helical" evidence="1">
    <location>
        <begin position="77"/>
        <end position="97"/>
    </location>
</feature>
<feature type="transmembrane region" description="Helical" evidence="1">
    <location>
        <begin position="246"/>
        <end position="266"/>
    </location>
</feature>
<dbReference type="PANTHER" id="PTHR37471:SF1">
    <property type="entry name" value="AB HYDROLASE-1 DOMAIN-CONTAINING PROTEIN"/>
    <property type="match status" value="1"/>
</dbReference>